<dbReference type="GO" id="GO:0007338">
    <property type="term" value="P:single fertilization"/>
    <property type="evidence" value="ECO:0000318"/>
    <property type="project" value="GO_Central"/>
</dbReference>
<dbReference type="GeneID" id="118418623"/>
<evidence type="ECO:0000313" key="14">
    <source>
        <dbReference type="Proteomes" id="UP000001554"/>
    </source>
</evidence>
<dbReference type="Pfam" id="PF00520">
    <property type="entry name" value="Ion_trans"/>
    <property type="match status" value="1"/>
</dbReference>
<dbReference type="PANTHER" id="PTHR10117">
    <property type="entry name" value="TRANSIENT RECEPTOR POTENTIAL CHANNEL"/>
    <property type="match status" value="1"/>
</dbReference>
<dbReference type="OrthoDB" id="2373987at2759"/>
<dbReference type="InterPro" id="IPR002153">
    <property type="entry name" value="TRPC_channel"/>
</dbReference>
<feature type="domain" description="Transient receptor ion channel" evidence="13">
    <location>
        <begin position="185"/>
        <end position="247"/>
    </location>
</feature>
<keyword evidence="5 12" id="KW-1133">Transmembrane helix</keyword>
<evidence type="ECO:0000256" key="7">
    <source>
        <dbReference type="ARBA" id="ARBA00023065"/>
    </source>
</evidence>
<dbReference type="GO" id="GO:0034703">
    <property type="term" value="C:cation channel complex"/>
    <property type="evidence" value="ECO:0000318"/>
    <property type="project" value="GO_Central"/>
</dbReference>
<evidence type="ECO:0000256" key="1">
    <source>
        <dbReference type="ARBA" id="ARBA00004141"/>
    </source>
</evidence>
<feature type="transmembrane region" description="Helical" evidence="12">
    <location>
        <begin position="587"/>
        <end position="612"/>
    </location>
</feature>
<reference evidence="15 16" key="2">
    <citation type="submission" date="2025-04" db="UniProtKB">
        <authorList>
            <consortium name="RefSeq"/>
        </authorList>
    </citation>
    <scope>IDENTIFICATION</scope>
    <source>
        <strain evidence="15 16">S238N-H82</strain>
        <tissue evidence="15 16">Testes</tissue>
    </source>
</reference>
<dbReference type="FunFam" id="1.25.40.20:FF:000680">
    <property type="entry name" value="Uncharacterized protein"/>
    <property type="match status" value="1"/>
</dbReference>
<evidence type="ECO:0000256" key="3">
    <source>
        <dbReference type="ARBA" id="ARBA00022692"/>
    </source>
</evidence>
<dbReference type="KEGG" id="bfo:118418623"/>
<dbReference type="RefSeq" id="XP_035680521.1">
    <property type="nucleotide sequence ID" value="XM_035824628.1"/>
</dbReference>
<dbReference type="InterPro" id="IPR002110">
    <property type="entry name" value="Ankyrin_rpt"/>
</dbReference>
<feature type="transmembrane region" description="Helical" evidence="12">
    <location>
        <begin position="346"/>
        <end position="370"/>
    </location>
</feature>
<evidence type="ECO:0000313" key="16">
    <source>
        <dbReference type="RefSeq" id="XP_035680521.1"/>
    </source>
</evidence>
<keyword evidence="2" id="KW-0813">Transport</keyword>
<organism evidence="14 15">
    <name type="scientific">Branchiostoma floridae</name>
    <name type="common">Florida lancelet</name>
    <name type="synonym">Amphioxus</name>
    <dbReference type="NCBI Taxonomy" id="7739"/>
    <lineage>
        <taxon>Eukaryota</taxon>
        <taxon>Metazoa</taxon>
        <taxon>Chordata</taxon>
        <taxon>Cephalochordata</taxon>
        <taxon>Leptocardii</taxon>
        <taxon>Amphioxiformes</taxon>
        <taxon>Branchiostomatidae</taxon>
        <taxon>Branchiostoma</taxon>
    </lineage>
</organism>
<keyword evidence="7" id="KW-0406">Ion transport</keyword>
<keyword evidence="14" id="KW-1185">Reference proteome</keyword>
<keyword evidence="6" id="KW-0040">ANK repeat</keyword>
<dbReference type="GO" id="GO:0051480">
    <property type="term" value="P:regulation of cytosolic calcium ion concentration"/>
    <property type="evidence" value="ECO:0000318"/>
    <property type="project" value="GO_Central"/>
</dbReference>
<dbReference type="InterPro" id="IPR005821">
    <property type="entry name" value="Ion_trans_dom"/>
</dbReference>
<evidence type="ECO:0000256" key="12">
    <source>
        <dbReference type="SAM" id="Phobius"/>
    </source>
</evidence>
<feature type="transmembrane region" description="Helical" evidence="12">
    <location>
        <begin position="662"/>
        <end position="683"/>
    </location>
</feature>
<reference evidence="14" key="1">
    <citation type="journal article" date="2020" name="Nat. Ecol. Evol.">
        <title>Deeply conserved synteny resolves early events in vertebrate evolution.</title>
        <authorList>
            <person name="Simakov O."/>
            <person name="Marletaz F."/>
            <person name="Yue J.X."/>
            <person name="O'Connell B."/>
            <person name="Jenkins J."/>
            <person name="Brandt A."/>
            <person name="Calef R."/>
            <person name="Tung C.H."/>
            <person name="Huang T.K."/>
            <person name="Schmutz J."/>
            <person name="Satoh N."/>
            <person name="Yu J.K."/>
            <person name="Putnam N.H."/>
            <person name="Green R.E."/>
            <person name="Rokhsar D.S."/>
        </authorList>
    </citation>
    <scope>NUCLEOTIDE SEQUENCE [LARGE SCALE GENOMIC DNA]</scope>
    <source>
        <strain evidence="14">S238N-H82</strain>
    </source>
</reference>
<evidence type="ECO:0000256" key="5">
    <source>
        <dbReference type="ARBA" id="ARBA00022989"/>
    </source>
</evidence>
<evidence type="ECO:0000256" key="6">
    <source>
        <dbReference type="ARBA" id="ARBA00023043"/>
    </source>
</evidence>
<feature type="compositionally biased region" description="Basic and acidic residues" evidence="11">
    <location>
        <begin position="912"/>
        <end position="924"/>
    </location>
</feature>
<feature type="region of interest" description="Disordered" evidence="11">
    <location>
        <begin position="901"/>
        <end position="932"/>
    </location>
</feature>
<evidence type="ECO:0000256" key="2">
    <source>
        <dbReference type="ARBA" id="ARBA00022448"/>
    </source>
</evidence>
<dbReference type="AlphaFoldDB" id="A0A9J7LEZ4"/>
<evidence type="ECO:0000256" key="4">
    <source>
        <dbReference type="ARBA" id="ARBA00022737"/>
    </source>
</evidence>
<dbReference type="PANTHER" id="PTHR10117:SF79">
    <property type="entry name" value="SHORT TRANSIENT RECEPTOR POTENTIAL CHANNEL 3-LIKE"/>
    <property type="match status" value="1"/>
</dbReference>
<feature type="region of interest" description="Disordered" evidence="11">
    <location>
        <begin position="857"/>
        <end position="876"/>
    </location>
</feature>
<dbReference type="Proteomes" id="UP000001554">
    <property type="component" value="Chromosome 6"/>
</dbReference>
<sequence>MAPKNHPHRKRASGKNLFLHADARLTDRERRFLDAAEYGDTPTIRRELQDKGDDLNINRTDYMGRSALTLAVGNEHYEVVECLLEDPTLDSSRINEPLLIAISKGHERIAEAILSHRVYTEWKASKAETIEDITFPTKIDNDDMSPFPPEMTPIIMACQKNEVDIIYRLVHEKGEHVVRPHDYFCPCNVCENRRKADAFRFSRWRLMMYRALASPAYISLSSSDPIRSAFEIGGETRKLAEIEKELKNEYTTLFKQCEQYAVDLLDQCRTLDEINTVLNEPWEDKKPGDQEEVEADTEELDDDMLLLPRIKLAIRYEQKRFVSHPNCQQPLYDLWYTSAPTSRPTFFLKLFMFLFVTAMLPLLMLAYWLAPNSKIANFMKRPLMKFSLFAASYFIFLALLVVQSAGVGQIAGANVTVHPSVVSQYGLPSSVVLRPDISSWLEITLMCFVAGFVLMKCRLMWFLGWTTFFREKWNVYDTVMSVLLVTCYALDVATHLKTHEAKAFFNVTGADSTAIVQGDVSAAIVSGHYRYIDADRRIWLGEDPKLVSECMFAIGCTMAFCRVFINFPISEELGPLQISLGRMMGDIIRFIIIFVVIFIAFWMGLFNLYNYYTLEGRPVESFGFIDWYQAFRTLFWSLFGMVELDSDPTIVPGVTHELVERVGWFLFGLYNVASIIVLLNMLIAMMNKSYEHITADSDVEWKFSRAKLYMLYFGKGISVAPFPFNLVPTPSGVYKGFKWLREKCKRRRNPSSVDVRVNTNSEPPSINGTIIPIKALVRWANYDSTGEKRHQAQMNNVFTRSRARESKYTTVMRRLVTRYIFKLQKDKENDEINEGELEEIKQDISSLRFDLLDQYQPASRPSTSTNSSPAAKTSGASDAAVIAQLLRKDLAKTVRTQVTEVLQAQKTGKPPDPNDGKKSRESTHGSDIAVVV</sequence>
<name>A0A9J7LEZ4_BRAFL</name>
<keyword evidence="4" id="KW-0677">Repeat</keyword>
<dbReference type="InterPro" id="IPR036770">
    <property type="entry name" value="Ankyrin_rpt-contain_sf"/>
</dbReference>
<comment type="catalytic activity">
    <reaction evidence="10">
        <text>Ca(2+)(in) = Ca(2+)(out)</text>
        <dbReference type="Rhea" id="RHEA:29671"/>
        <dbReference type="ChEBI" id="CHEBI:29108"/>
    </reaction>
</comment>
<dbReference type="SMART" id="SM00248">
    <property type="entry name" value="ANK"/>
    <property type="match status" value="3"/>
</dbReference>
<dbReference type="GO" id="GO:0005886">
    <property type="term" value="C:plasma membrane"/>
    <property type="evidence" value="ECO:0000318"/>
    <property type="project" value="GO_Central"/>
</dbReference>
<evidence type="ECO:0000256" key="8">
    <source>
        <dbReference type="ARBA" id="ARBA00023136"/>
    </source>
</evidence>
<keyword evidence="3 12" id="KW-0812">Transmembrane</keyword>
<dbReference type="Pfam" id="PF12796">
    <property type="entry name" value="Ank_2"/>
    <property type="match status" value="1"/>
</dbReference>
<dbReference type="GO" id="GO:0015279">
    <property type="term" value="F:store-operated calcium channel activity"/>
    <property type="evidence" value="ECO:0000318"/>
    <property type="project" value="GO_Central"/>
</dbReference>
<evidence type="ECO:0000256" key="9">
    <source>
        <dbReference type="ARBA" id="ARBA00023303"/>
    </source>
</evidence>
<protein>
    <submittedName>
        <fullName evidence="15 16">Short transient receptor potential channel 3-like isoform X1</fullName>
    </submittedName>
</protein>
<keyword evidence="8 12" id="KW-0472">Membrane</keyword>
<comment type="subcellular location">
    <subcellularLocation>
        <location evidence="1">Membrane</location>
        <topology evidence="1">Multi-pass membrane protein</topology>
    </subcellularLocation>
</comment>
<dbReference type="RefSeq" id="XP_035680520.1">
    <property type="nucleotide sequence ID" value="XM_035824627.1"/>
</dbReference>
<dbReference type="SUPFAM" id="SSF48403">
    <property type="entry name" value="Ankyrin repeat"/>
    <property type="match status" value="1"/>
</dbReference>
<dbReference type="GO" id="GO:0070588">
    <property type="term" value="P:calcium ion transmembrane transport"/>
    <property type="evidence" value="ECO:0000318"/>
    <property type="project" value="GO_Central"/>
</dbReference>
<accession>A0A9J7LEZ4</accession>
<gene>
    <name evidence="15 16" type="primary">LOC118418623</name>
</gene>
<evidence type="ECO:0000259" key="13">
    <source>
        <dbReference type="SMART" id="SM01420"/>
    </source>
</evidence>
<dbReference type="NCBIfam" id="TIGR00870">
    <property type="entry name" value="trp"/>
    <property type="match status" value="1"/>
</dbReference>
<dbReference type="PRINTS" id="PR01097">
    <property type="entry name" value="TRNSRECEPTRP"/>
</dbReference>
<evidence type="ECO:0000313" key="15">
    <source>
        <dbReference type="RefSeq" id="XP_035680520.1"/>
    </source>
</evidence>
<dbReference type="GO" id="GO:0070679">
    <property type="term" value="F:inositol 1,4,5 trisphosphate binding"/>
    <property type="evidence" value="ECO:0000318"/>
    <property type="project" value="GO_Central"/>
</dbReference>
<dbReference type="Pfam" id="PF08344">
    <property type="entry name" value="TRP_2"/>
    <property type="match status" value="1"/>
</dbReference>
<evidence type="ECO:0000256" key="10">
    <source>
        <dbReference type="ARBA" id="ARBA00036634"/>
    </source>
</evidence>
<dbReference type="InterPro" id="IPR013555">
    <property type="entry name" value="TRP_dom"/>
</dbReference>
<proteinExistence type="predicted"/>
<dbReference type="SMART" id="SM01420">
    <property type="entry name" value="TRP_2"/>
    <property type="match status" value="1"/>
</dbReference>
<dbReference type="Gene3D" id="1.25.40.20">
    <property type="entry name" value="Ankyrin repeat-containing domain"/>
    <property type="match status" value="1"/>
</dbReference>
<keyword evidence="9" id="KW-0407">Ion channel</keyword>
<feature type="transmembrane region" description="Helical" evidence="12">
    <location>
        <begin position="437"/>
        <end position="455"/>
    </location>
</feature>
<evidence type="ECO:0000256" key="11">
    <source>
        <dbReference type="SAM" id="MobiDB-lite"/>
    </source>
</evidence>
<feature type="transmembrane region" description="Helical" evidence="12">
    <location>
        <begin position="382"/>
        <end position="402"/>
    </location>
</feature>